<organism evidence="2 4">
    <name type="scientific">Didymodactylos carnosus</name>
    <dbReference type="NCBI Taxonomy" id="1234261"/>
    <lineage>
        <taxon>Eukaryota</taxon>
        <taxon>Metazoa</taxon>
        <taxon>Spiralia</taxon>
        <taxon>Gnathifera</taxon>
        <taxon>Rotifera</taxon>
        <taxon>Eurotatoria</taxon>
        <taxon>Bdelloidea</taxon>
        <taxon>Philodinida</taxon>
        <taxon>Philodinidae</taxon>
        <taxon>Didymodactylos</taxon>
    </lineage>
</organism>
<feature type="chain" id="PRO_5036223695" evidence="1">
    <location>
        <begin position="24"/>
        <end position="78"/>
    </location>
</feature>
<gene>
    <name evidence="2" type="ORF">GPM918_LOCUS8182</name>
    <name evidence="3" type="ORF">SRO942_LOCUS8182</name>
</gene>
<feature type="signal peptide" evidence="1">
    <location>
        <begin position="1"/>
        <end position="23"/>
    </location>
</feature>
<keyword evidence="4" id="KW-1185">Reference proteome</keyword>
<evidence type="ECO:0000313" key="2">
    <source>
        <dbReference type="EMBL" id="CAF0892184.1"/>
    </source>
</evidence>
<comment type="caution">
    <text evidence="2">The sequence shown here is derived from an EMBL/GenBank/DDBJ whole genome shotgun (WGS) entry which is preliminary data.</text>
</comment>
<keyword evidence="1" id="KW-0732">Signal</keyword>
<proteinExistence type="predicted"/>
<dbReference type="AlphaFoldDB" id="A0A813Z1H2"/>
<dbReference type="EMBL" id="CAJNOQ010001398">
    <property type="protein sequence ID" value="CAF0892184.1"/>
    <property type="molecule type" value="Genomic_DNA"/>
</dbReference>
<sequence length="78" mass="8988">MILFIKFTMITSLLLSTIWVTTVKNEQQQNSSILSNENVDVKSSYLKEIVTINIGKRARFECELTNLTNMKVSKFDIN</sequence>
<dbReference type="EMBL" id="CAJOBC010001398">
    <property type="protein sequence ID" value="CAF3676236.1"/>
    <property type="molecule type" value="Genomic_DNA"/>
</dbReference>
<dbReference type="Proteomes" id="UP000681722">
    <property type="component" value="Unassembled WGS sequence"/>
</dbReference>
<evidence type="ECO:0000313" key="3">
    <source>
        <dbReference type="EMBL" id="CAF3676236.1"/>
    </source>
</evidence>
<name>A0A813Z1H2_9BILA</name>
<reference evidence="2" key="1">
    <citation type="submission" date="2021-02" db="EMBL/GenBank/DDBJ databases">
        <authorList>
            <person name="Nowell W R."/>
        </authorList>
    </citation>
    <scope>NUCLEOTIDE SEQUENCE</scope>
</reference>
<evidence type="ECO:0000313" key="4">
    <source>
        <dbReference type="Proteomes" id="UP000663829"/>
    </source>
</evidence>
<protein>
    <submittedName>
        <fullName evidence="2">Uncharacterized protein</fullName>
    </submittedName>
</protein>
<dbReference type="Proteomes" id="UP000663829">
    <property type="component" value="Unassembled WGS sequence"/>
</dbReference>
<evidence type="ECO:0000256" key="1">
    <source>
        <dbReference type="SAM" id="SignalP"/>
    </source>
</evidence>
<accession>A0A813Z1H2</accession>